<dbReference type="AlphaFoldDB" id="A0ABD1CRT8"/>
<feature type="compositionally biased region" description="Polar residues" evidence="1">
    <location>
        <begin position="148"/>
        <end position="158"/>
    </location>
</feature>
<name>A0ABD1CRT8_CULPP</name>
<evidence type="ECO:0000313" key="3">
    <source>
        <dbReference type="Proteomes" id="UP001562425"/>
    </source>
</evidence>
<accession>A0ABD1CRT8</accession>
<dbReference type="EMBL" id="JBEHCU010009913">
    <property type="protein sequence ID" value="KAL1379063.1"/>
    <property type="molecule type" value="Genomic_DNA"/>
</dbReference>
<evidence type="ECO:0000313" key="2">
    <source>
        <dbReference type="EMBL" id="KAL1379063.1"/>
    </source>
</evidence>
<feature type="compositionally biased region" description="Low complexity" evidence="1">
    <location>
        <begin position="82"/>
        <end position="94"/>
    </location>
</feature>
<evidence type="ECO:0000256" key="1">
    <source>
        <dbReference type="SAM" id="MobiDB-lite"/>
    </source>
</evidence>
<sequence length="158" mass="16692">MSALSGGDLNTSGGPGGGLRRHWDADDQLPENPSDYGGSLDASGQFHDSDNDIDGRLEDDGGKENHVDHRYHHERKEGSSGGSSRRSVPSSKEGSAAKEDLPNHAASSEKASEEVDPGSKNKSEPVRNATADEKPPKASESESPASRTCCNYSQNTLS</sequence>
<feature type="compositionally biased region" description="Basic and acidic residues" evidence="1">
    <location>
        <begin position="110"/>
        <end position="140"/>
    </location>
</feature>
<proteinExistence type="predicted"/>
<organism evidence="2 3">
    <name type="scientific">Culex pipiens pipiens</name>
    <name type="common">Northern house mosquito</name>
    <dbReference type="NCBI Taxonomy" id="38569"/>
    <lineage>
        <taxon>Eukaryota</taxon>
        <taxon>Metazoa</taxon>
        <taxon>Ecdysozoa</taxon>
        <taxon>Arthropoda</taxon>
        <taxon>Hexapoda</taxon>
        <taxon>Insecta</taxon>
        <taxon>Pterygota</taxon>
        <taxon>Neoptera</taxon>
        <taxon>Endopterygota</taxon>
        <taxon>Diptera</taxon>
        <taxon>Nematocera</taxon>
        <taxon>Culicoidea</taxon>
        <taxon>Culicidae</taxon>
        <taxon>Culicinae</taxon>
        <taxon>Culicini</taxon>
        <taxon>Culex</taxon>
        <taxon>Culex</taxon>
    </lineage>
</organism>
<feature type="compositionally biased region" description="Basic and acidic residues" evidence="1">
    <location>
        <begin position="47"/>
        <end position="68"/>
    </location>
</feature>
<comment type="caution">
    <text evidence="2">The sequence shown here is derived from an EMBL/GenBank/DDBJ whole genome shotgun (WGS) entry which is preliminary data.</text>
</comment>
<dbReference type="Proteomes" id="UP001562425">
    <property type="component" value="Unassembled WGS sequence"/>
</dbReference>
<gene>
    <name evidence="2" type="ORF">pipiens_020289</name>
</gene>
<keyword evidence="3" id="KW-1185">Reference proteome</keyword>
<feature type="region of interest" description="Disordered" evidence="1">
    <location>
        <begin position="1"/>
        <end position="158"/>
    </location>
</feature>
<feature type="non-terminal residue" evidence="2">
    <location>
        <position position="158"/>
    </location>
</feature>
<protein>
    <submittedName>
        <fullName evidence="2">Uncharacterized protein</fullName>
    </submittedName>
</protein>
<reference evidence="2 3" key="1">
    <citation type="submission" date="2024-05" db="EMBL/GenBank/DDBJ databases">
        <title>Culex pipiens pipiens assembly and annotation.</title>
        <authorList>
            <person name="Alout H."/>
            <person name="Durand T."/>
        </authorList>
    </citation>
    <scope>NUCLEOTIDE SEQUENCE [LARGE SCALE GENOMIC DNA]</scope>
    <source>
        <strain evidence="2">HA-2024</strain>
        <tissue evidence="2">Whole body</tissue>
    </source>
</reference>